<dbReference type="PROSITE" id="PS51371">
    <property type="entry name" value="CBS"/>
    <property type="match status" value="1"/>
</dbReference>
<dbReference type="PANTHER" id="PTHR43080:SF2">
    <property type="entry name" value="CBS DOMAIN-CONTAINING PROTEIN"/>
    <property type="match status" value="1"/>
</dbReference>
<dbReference type="InterPro" id="IPR046342">
    <property type="entry name" value="CBS_dom_sf"/>
</dbReference>
<protein>
    <submittedName>
        <fullName evidence="5">Cyclic nucleotide-binding domain-containing protein</fullName>
    </submittedName>
</protein>
<reference evidence="5 6" key="1">
    <citation type="submission" date="2020-07" db="EMBL/GenBank/DDBJ databases">
        <authorList>
            <person name="Maaloum M."/>
        </authorList>
    </citation>
    <scope>NUCLEOTIDE SEQUENCE [LARGE SCALE GENOMIC DNA]</scope>
    <source>
        <strain evidence="5 6">GCS-AN-3</strain>
    </source>
</reference>
<proteinExistence type="predicted"/>
<dbReference type="Gene3D" id="3.10.580.10">
    <property type="entry name" value="CBS-domain"/>
    <property type="match status" value="1"/>
</dbReference>
<feature type="domain" description="CBS" evidence="4">
    <location>
        <begin position="216"/>
        <end position="275"/>
    </location>
</feature>
<evidence type="ECO:0000256" key="1">
    <source>
        <dbReference type="ARBA" id="ARBA00023122"/>
    </source>
</evidence>
<dbReference type="SUPFAM" id="SSF54631">
    <property type="entry name" value="CBS-domain pair"/>
    <property type="match status" value="1"/>
</dbReference>
<dbReference type="InterPro" id="IPR018821">
    <property type="entry name" value="DUF294_put_nucleoTrafse_sb-bd"/>
</dbReference>
<accession>A0A853IY84</accession>
<dbReference type="Pfam" id="PF10335">
    <property type="entry name" value="DUF294_C"/>
    <property type="match status" value="1"/>
</dbReference>
<dbReference type="Pfam" id="PF00027">
    <property type="entry name" value="cNMP_binding"/>
    <property type="match status" value="1"/>
</dbReference>
<evidence type="ECO:0000256" key="2">
    <source>
        <dbReference type="PROSITE-ProRule" id="PRU00703"/>
    </source>
</evidence>
<dbReference type="PROSITE" id="PS50042">
    <property type="entry name" value="CNMP_BINDING_3"/>
    <property type="match status" value="1"/>
</dbReference>
<dbReference type="SUPFAM" id="SSF51206">
    <property type="entry name" value="cAMP-binding domain-like"/>
    <property type="match status" value="1"/>
</dbReference>
<keyword evidence="1 2" id="KW-0129">CBS domain</keyword>
<dbReference type="SMART" id="SM00116">
    <property type="entry name" value="CBS"/>
    <property type="match status" value="1"/>
</dbReference>
<dbReference type="InterPro" id="IPR014710">
    <property type="entry name" value="RmlC-like_jellyroll"/>
</dbReference>
<dbReference type="PANTHER" id="PTHR43080">
    <property type="entry name" value="CBS DOMAIN-CONTAINING PROTEIN CBSX3, MITOCHONDRIAL"/>
    <property type="match status" value="1"/>
</dbReference>
<dbReference type="InterPro" id="IPR000644">
    <property type="entry name" value="CBS_dom"/>
</dbReference>
<dbReference type="RefSeq" id="WP_180550690.1">
    <property type="nucleotide sequence ID" value="NZ_JACCKX010000001.1"/>
</dbReference>
<dbReference type="InterPro" id="IPR000595">
    <property type="entry name" value="cNMP-bd_dom"/>
</dbReference>
<comment type="caution">
    <text evidence="5">The sequence shown here is derived from an EMBL/GenBank/DDBJ whole genome shotgun (WGS) entry which is preliminary data.</text>
</comment>
<evidence type="ECO:0000313" key="6">
    <source>
        <dbReference type="Proteomes" id="UP000589716"/>
    </source>
</evidence>
<organism evidence="5 6">
    <name type="scientific">Ottowia beijingensis</name>
    <dbReference type="NCBI Taxonomy" id="1207057"/>
    <lineage>
        <taxon>Bacteria</taxon>
        <taxon>Pseudomonadati</taxon>
        <taxon>Pseudomonadota</taxon>
        <taxon>Betaproteobacteria</taxon>
        <taxon>Burkholderiales</taxon>
        <taxon>Comamonadaceae</taxon>
        <taxon>Ottowia</taxon>
    </lineage>
</organism>
<dbReference type="InterPro" id="IPR005105">
    <property type="entry name" value="GlnD_Uridyltrans_N"/>
</dbReference>
<sequence>MPNAFNFAASPFDSLTQQEQRLVRNHVDVVYFRAGEVILDVGTAPTHLFVVIKGYVAQFDGEEQAATYGPDDCFDGRGLVAGKSSSRFVAAEEVVAYALAHATVQELIAANATFGALLFSDIGAKLSAAGQRQSGNELQALNMARVDQAFVRPAHMVDAATDIVSVVKVFQHERTTNVLVQDAATQPPRLGIFTTNALQRAILSGRPLEQIPVGELSNWSLISVRPSDQVGDALAIMLRHHIHRVVVAEGEQVHGVLEALDVFSFLSNHSMLITLRINDADSIDELAEAAGQVTGMIGRQFRGGTRAGLIAKMVQDLNARLFDRAWQIIAPPELVANACLFVMGSEGRGEQLLKTDQDNGLILRDGYTPPDDLAAICQRFSDTLARFGYPPCPGGIMLSNPAWRMSEADFAQTARRWLALPEPDSLMNLAIFMDAHAVSGDAHLLEGVRGSLMQMATDNDALLARFASAIDLFSSSQGWWNRLLGDAAQQMNLKKEGIFPLVHGVRSLALAARVTATSTAERIEALVQRGDLSAQMGRELTESLHFFMTLRLQAGLAELDRQQPVSGAMDVKTLNTFERDLLKDTLDVVKRFKVQLRHRFKLGAL</sequence>
<feature type="domain" description="Cyclic nucleotide-binding" evidence="3">
    <location>
        <begin position="11"/>
        <end position="125"/>
    </location>
</feature>
<dbReference type="Gene3D" id="2.60.120.10">
    <property type="entry name" value="Jelly Rolls"/>
    <property type="match status" value="1"/>
</dbReference>
<evidence type="ECO:0000313" key="5">
    <source>
        <dbReference type="EMBL" id="NZA02348.1"/>
    </source>
</evidence>
<evidence type="ECO:0000259" key="3">
    <source>
        <dbReference type="PROSITE" id="PS50042"/>
    </source>
</evidence>
<dbReference type="EMBL" id="JACCKX010000001">
    <property type="protein sequence ID" value="NZA02348.1"/>
    <property type="molecule type" value="Genomic_DNA"/>
</dbReference>
<gene>
    <name evidence="5" type="ORF">H0I39_12325</name>
</gene>
<dbReference type="CDD" id="cd00038">
    <property type="entry name" value="CAP_ED"/>
    <property type="match status" value="1"/>
</dbReference>
<dbReference type="Pfam" id="PF03445">
    <property type="entry name" value="DUF294"/>
    <property type="match status" value="1"/>
</dbReference>
<keyword evidence="6" id="KW-1185">Reference proteome</keyword>
<dbReference type="Proteomes" id="UP000589716">
    <property type="component" value="Unassembled WGS sequence"/>
</dbReference>
<name>A0A853IY84_9BURK</name>
<dbReference type="CDD" id="cd05401">
    <property type="entry name" value="NT_GlnE_GlnD_like"/>
    <property type="match status" value="1"/>
</dbReference>
<dbReference type="Pfam" id="PF00571">
    <property type="entry name" value="CBS"/>
    <property type="match status" value="1"/>
</dbReference>
<dbReference type="InterPro" id="IPR018490">
    <property type="entry name" value="cNMP-bd_dom_sf"/>
</dbReference>
<dbReference type="InterPro" id="IPR051257">
    <property type="entry name" value="Diverse_CBS-Domain"/>
</dbReference>
<evidence type="ECO:0000259" key="4">
    <source>
        <dbReference type="PROSITE" id="PS51371"/>
    </source>
</evidence>
<dbReference type="AlphaFoldDB" id="A0A853IY84"/>
<dbReference type="GO" id="GO:0008773">
    <property type="term" value="F:[protein-PII] uridylyltransferase activity"/>
    <property type="evidence" value="ECO:0007669"/>
    <property type="project" value="InterPro"/>
</dbReference>